<name>A0A367PS03_CUPNE</name>
<dbReference type="PROSITE" id="PS00552">
    <property type="entry name" value="HTH_MERR_1"/>
    <property type="match status" value="1"/>
</dbReference>
<keyword evidence="3" id="KW-0804">Transcription</keyword>
<proteinExistence type="predicted"/>
<dbReference type="Pfam" id="PF13411">
    <property type="entry name" value="MerR_1"/>
    <property type="match status" value="1"/>
</dbReference>
<keyword evidence="4" id="KW-0175">Coiled coil</keyword>
<evidence type="ECO:0000256" key="2">
    <source>
        <dbReference type="ARBA" id="ARBA00023125"/>
    </source>
</evidence>
<comment type="caution">
    <text evidence="7">The sequence shown here is derived from an EMBL/GenBank/DDBJ whole genome shotgun (WGS) entry which is preliminary data.</text>
</comment>
<evidence type="ECO:0000256" key="5">
    <source>
        <dbReference type="SAM" id="MobiDB-lite"/>
    </source>
</evidence>
<sequence length="160" mass="17752">MRIGELAERTGLAPSRIRFYEGIGLLTVERRQNGYRTYPPQAVLVLDMIATAQQAGFSLDEIRKLLPPDLAHWKHGSLIETLRSKVQDIEALERRLAQSKAHLVALLAEIEAKPEEIDCATNASRVLSRIRSGELEGPALGTGDVTTLRKASRRRSVRTG</sequence>
<dbReference type="GO" id="GO:0003700">
    <property type="term" value="F:DNA-binding transcription factor activity"/>
    <property type="evidence" value="ECO:0007669"/>
    <property type="project" value="InterPro"/>
</dbReference>
<accession>A0A367PS03</accession>
<dbReference type="RefSeq" id="WP_114130899.1">
    <property type="nucleotide sequence ID" value="NZ_CP068435.1"/>
</dbReference>
<dbReference type="InterPro" id="IPR009061">
    <property type="entry name" value="DNA-bd_dom_put_sf"/>
</dbReference>
<dbReference type="PANTHER" id="PTHR30204">
    <property type="entry name" value="REDOX-CYCLING DRUG-SENSING TRANSCRIPTIONAL ACTIVATOR SOXR"/>
    <property type="match status" value="1"/>
</dbReference>
<evidence type="ECO:0000256" key="1">
    <source>
        <dbReference type="ARBA" id="ARBA00023015"/>
    </source>
</evidence>
<dbReference type="AlphaFoldDB" id="A0A367PS03"/>
<evidence type="ECO:0000256" key="3">
    <source>
        <dbReference type="ARBA" id="ARBA00023163"/>
    </source>
</evidence>
<keyword evidence="2" id="KW-0238">DNA-binding</keyword>
<feature type="domain" description="HTH merR-type" evidence="6">
    <location>
        <begin position="1"/>
        <end position="68"/>
    </location>
</feature>
<evidence type="ECO:0000313" key="8">
    <source>
        <dbReference type="Proteomes" id="UP000253501"/>
    </source>
</evidence>
<dbReference type="PRINTS" id="PR00040">
    <property type="entry name" value="HTHMERR"/>
</dbReference>
<feature type="coiled-coil region" evidence="4">
    <location>
        <begin position="82"/>
        <end position="109"/>
    </location>
</feature>
<evidence type="ECO:0000256" key="4">
    <source>
        <dbReference type="SAM" id="Coils"/>
    </source>
</evidence>
<keyword evidence="1" id="KW-0805">Transcription regulation</keyword>
<dbReference type="InterPro" id="IPR047057">
    <property type="entry name" value="MerR_fam"/>
</dbReference>
<reference evidence="7 8" key="1">
    <citation type="submission" date="2018-04" db="EMBL/GenBank/DDBJ databases">
        <title>Cupriavidus necator CR12 genome sequencing and assembly.</title>
        <authorList>
            <person name="Ben Fekih I."/>
            <person name="Mazhar H.S."/>
            <person name="Bello S.K."/>
            <person name="Rensing C."/>
        </authorList>
    </citation>
    <scope>NUCLEOTIDE SEQUENCE [LARGE SCALE GENOMIC DNA]</scope>
    <source>
        <strain evidence="7 8">CR12</strain>
    </source>
</reference>
<evidence type="ECO:0000259" key="6">
    <source>
        <dbReference type="PROSITE" id="PS50937"/>
    </source>
</evidence>
<protein>
    <submittedName>
        <fullName evidence="7">MerR family transcriptional regulator</fullName>
    </submittedName>
</protein>
<dbReference type="InterPro" id="IPR000551">
    <property type="entry name" value="MerR-type_HTH_dom"/>
</dbReference>
<organism evidence="7 8">
    <name type="scientific">Cupriavidus necator</name>
    <name type="common">Alcaligenes eutrophus</name>
    <name type="synonym">Ralstonia eutropha</name>
    <dbReference type="NCBI Taxonomy" id="106590"/>
    <lineage>
        <taxon>Bacteria</taxon>
        <taxon>Pseudomonadati</taxon>
        <taxon>Pseudomonadota</taxon>
        <taxon>Betaproteobacteria</taxon>
        <taxon>Burkholderiales</taxon>
        <taxon>Burkholderiaceae</taxon>
        <taxon>Cupriavidus</taxon>
    </lineage>
</organism>
<dbReference type="SMART" id="SM00422">
    <property type="entry name" value="HTH_MERR"/>
    <property type="match status" value="1"/>
</dbReference>
<dbReference type="GO" id="GO:0003677">
    <property type="term" value="F:DNA binding"/>
    <property type="evidence" value="ECO:0007669"/>
    <property type="project" value="UniProtKB-KW"/>
</dbReference>
<dbReference type="SUPFAM" id="SSF46955">
    <property type="entry name" value="Putative DNA-binding domain"/>
    <property type="match status" value="1"/>
</dbReference>
<feature type="compositionally biased region" description="Basic residues" evidence="5">
    <location>
        <begin position="150"/>
        <end position="160"/>
    </location>
</feature>
<dbReference type="Proteomes" id="UP000253501">
    <property type="component" value="Unassembled WGS sequence"/>
</dbReference>
<dbReference type="EMBL" id="QDHA01000008">
    <property type="protein sequence ID" value="RCJ09877.1"/>
    <property type="molecule type" value="Genomic_DNA"/>
</dbReference>
<feature type="region of interest" description="Disordered" evidence="5">
    <location>
        <begin position="141"/>
        <end position="160"/>
    </location>
</feature>
<evidence type="ECO:0000313" key="7">
    <source>
        <dbReference type="EMBL" id="RCJ09877.1"/>
    </source>
</evidence>
<dbReference type="PANTHER" id="PTHR30204:SF94">
    <property type="entry name" value="HEAVY METAL-DEPENDENT TRANSCRIPTIONAL REGULATOR HI_0293-RELATED"/>
    <property type="match status" value="1"/>
</dbReference>
<dbReference type="Gene3D" id="1.10.1660.10">
    <property type="match status" value="1"/>
</dbReference>
<gene>
    <name evidence="7" type="ORF">DDK22_04485</name>
</gene>
<dbReference type="PROSITE" id="PS50937">
    <property type="entry name" value="HTH_MERR_2"/>
    <property type="match status" value="1"/>
</dbReference>